<keyword evidence="1" id="KW-1133">Transmembrane helix</keyword>
<dbReference type="Proteomes" id="UP000192582">
    <property type="component" value="Unassembled WGS sequence"/>
</dbReference>
<feature type="transmembrane region" description="Helical" evidence="1">
    <location>
        <begin position="7"/>
        <end position="32"/>
    </location>
</feature>
<protein>
    <submittedName>
        <fullName evidence="2">Uncharacterized protein</fullName>
    </submittedName>
</protein>
<reference evidence="2 3" key="1">
    <citation type="submission" date="2017-04" db="EMBL/GenBank/DDBJ databases">
        <authorList>
            <person name="Afonso C.L."/>
            <person name="Miller P.J."/>
            <person name="Scott M.A."/>
            <person name="Spackman E."/>
            <person name="Goraichik I."/>
            <person name="Dimitrov K.M."/>
            <person name="Suarez D.L."/>
            <person name="Swayne D.E."/>
        </authorList>
    </citation>
    <scope>NUCLEOTIDE SEQUENCE [LARGE SCALE GENOMIC DNA]</scope>
    <source>
        <strain evidence="2 3">KR-140</strain>
    </source>
</reference>
<evidence type="ECO:0000313" key="2">
    <source>
        <dbReference type="EMBL" id="SMB90019.1"/>
    </source>
</evidence>
<organism evidence="2 3">
    <name type="scientific">Deinococcus hopiensis KR-140</name>
    <dbReference type="NCBI Taxonomy" id="695939"/>
    <lineage>
        <taxon>Bacteria</taxon>
        <taxon>Thermotogati</taxon>
        <taxon>Deinococcota</taxon>
        <taxon>Deinococci</taxon>
        <taxon>Deinococcales</taxon>
        <taxon>Deinococcaceae</taxon>
        <taxon>Deinococcus</taxon>
    </lineage>
</organism>
<dbReference type="AlphaFoldDB" id="A0A1W1V999"/>
<gene>
    <name evidence="2" type="ORF">SAMN00790413_00620</name>
</gene>
<keyword evidence="3" id="KW-1185">Reference proteome</keyword>
<dbReference type="EMBL" id="FWWU01000009">
    <property type="protein sequence ID" value="SMB90019.1"/>
    <property type="molecule type" value="Genomic_DNA"/>
</dbReference>
<keyword evidence="1" id="KW-0472">Membrane</keyword>
<name>A0A1W1V999_9DEIO</name>
<sequence>MRGRGLGCGCLGCGGSSLLVIALMAGLAWFYVVQPAREFLASWQPPAQVQTTAQQSGGTKADAPLTTADVQRFVRVRREVKKALGSSFTNVQQVWTDIQNGQSPSVVTVLNVVRGVGSGIGQARQAQTAALAKEGMGAARYAAVRREVNRALGLPEVDFAEAANALQQGRFPDLNTTVQTATASERALVAPFREELTKTAAAGLLGL</sequence>
<dbReference type="STRING" id="695939.SAMN00790413_00620"/>
<keyword evidence="1" id="KW-0812">Transmembrane</keyword>
<proteinExistence type="predicted"/>
<evidence type="ECO:0000313" key="3">
    <source>
        <dbReference type="Proteomes" id="UP000192582"/>
    </source>
</evidence>
<dbReference type="OrthoDB" id="65436at2"/>
<accession>A0A1W1V999</accession>
<evidence type="ECO:0000256" key="1">
    <source>
        <dbReference type="SAM" id="Phobius"/>
    </source>
</evidence>